<protein>
    <recommendedName>
        <fullName evidence="4">RDD domain-containing protein</fullName>
    </recommendedName>
</protein>
<gene>
    <name evidence="2" type="ORF">K668_02315</name>
</gene>
<dbReference type="KEGG" id="mbq:K668_02315"/>
<feature type="transmembrane region" description="Helical" evidence="1">
    <location>
        <begin position="150"/>
        <end position="176"/>
    </location>
</feature>
<feature type="transmembrane region" description="Helical" evidence="1">
    <location>
        <begin position="108"/>
        <end position="130"/>
    </location>
</feature>
<dbReference type="EMBL" id="CP005933">
    <property type="protein sequence ID" value="AIA34041.1"/>
    <property type="molecule type" value="Genomic_DNA"/>
</dbReference>
<dbReference type="HOGENOM" id="CLU_1244178_0_0_14"/>
<evidence type="ECO:0000256" key="1">
    <source>
        <dbReference type="SAM" id="Phobius"/>
    </source>
</evidence>
<organism evidence="2 3">
    <name type="scientific">Mycoplasmopsis bovis CQ-W70</name>
    <dbReference type="NCBI Taxonomy" id="1316930"/>
    <lineage>
        <taxon>Bacteria</taxon>
        <taxon>Bacillati</taxon>
        <taxon>Mycoplasmatota</taxon>
        <taxon>Mycoplasmoidales</taxon>
        <taxon>Metamycoplasmataceae</taxon>
        <taxon>Mycoplasmopsis</taxon>
    </lineage>
</organism>
<proteinExistence type="predicted"/>
<keyword evidence="1" id="KW-0472">Membrane</keyword>
<dbReference type="AlphaFoldDB" id="A0A059Y8N2"/>
<accession>A0A059Y8N2</accession>
<name>A0A059Y8N2_MYCBV</name>
<keyword evidence="1" id="KW-0812">Transmembrane</keyword>
<dbReference type="Proteomes" id="UP000027182">
    <property type="component" value="Chromosome"/>
</dbReference>
<reference evidence="2 3" key="1">
    <citation type="submission" date="2013-04" db="EMBL/GenBank/DDBJ databases">
        <authorList>
            <person name="Lin L."/>
            <person name="Zeng Z."/>
            <person name="Xie J."/>
            <person name="Luo L."/>
            <person name="Yang Z."/>
            <person name="Liang W."/>
            <person name="Lin H."/>
            <person name="Dong C."/>
            <person name="Sun Y."/>
        </authorList>
    </citation>
    <scope>NUCLEOTIDE SEQUENCE [LARGE SCALE GENOMIC DNA]</scope>
    <source>
        <strain evidence="2 3">CQ-W70</strain>
    </source>
</reference>
<keyword evidence="1" id="KW-1133">Transmembrane helix</keyword>
<sequence>MLHKNVNFWIRLFYRLLDIITFFSLVTLLSFLSVFKTHNPKQIPLLSYYYFWIASVLISLILFIIIPFVFEGRTIWMIIFRVQILLTIDSKTYVNKIKIHKAYLLRSLFSFWIWLFLVLLIMSLIMPWQINKFYEYLLSKKSTNEPFNFVFLTRFLQTVIGLYFTFLFIDTLVIIVNKKNLGIIDNISGTRVTWIKHYNNNQKTMPKLIPFKADNKSFTIIS</sequence>
<feature type="transmembrane region" description="Helical" evidence="1">
    <location>
        <begin position="12"/>
        <end position="35"/>
    </location>
</feature>
<dbReference type="PATRIC" id="fig|1316930.3.peg.475"/>
<feature type="transmembrane region" description="Helical" evidence="1">
    <location>
        <begin position="47"/>
        <end position="70"/>
    </location>
</feature>
<evidence type="ECO:0000313" key="2">
    <source>
        <dbReference type="EMBL" id="AIA34041.1"/>
    </source>
</evidence>
<evidence type="ECO:0008006" key="4">
    <source>
        <dbReference type="Google" id="ProtNLM"/>
    </source>
</evidence>
<evidence type="ECO:0000313" key="3">
    <source>
        <dbReference type="Proteomes" id="UP000027182"/>
    </source>
</evidence>